<dbReference type="PROSITE" id="PS50851">
    <property type="entry name" value="CHEW"/>
    <property type="match status" value="1"/>
</dbReference>
<dbReference type="EMBL" id="BMJQ01000004">
    <property type="protein sequence ID" value="GGF12850.1"/>
    <property type="molecule type" value="Genomic_DNA"/>
</dbReference>
<dbReference type="InterPro" id="IPR002545">
    <property type="entry name" value="CheW-lke_dom"/>
</dbReference>
<dbReference type="PANTHER" id="PTHR22617:SF23">
    <property type="entry name" value="CHEMOTAXIS PROTEIN CHEW"/>
    <property type="match status" value="1"/>
</dbReference>
<reference evidence="2" key="2">
    <citation type="submission" date="2020-09" db="EMBL/GenBank/DDBJ databases">
        <authorList>
            <person name="Sun Q."/>
            <person name="Zhou Y."/>
        </authorList>
    </citation>
    <scope>NUCLEOTIDE SEQUENCE</scope>
    <source>
        <strain evidence="2">CGMCC 1.15725</strain>
    </source>
</reference>
<evidence type="ECO:0000259" key="1">
    <source>
        <dbReference type="PROSITE" id="PS50851"/>
    </source>
</evidence>
<dbReference type="SUPFAM" id="SSF50341">
    <property type="entry name" value="CheW-like"/>
    <property type="match status" value="1"/>
</dbReference>
<dbReference type="GO" id="GO:0007165">
    <property type="term" value="P:signal transduction"/>
    <property type="evidence" value="ECO:0007669"/>
    <property type="project" value="InterPro"/>
</dbReference>
<dbReference type="InterPro" id="IPR039315">
    <property type="entry name" value="CheW"/>
</dbReference>
<keyword evidence="3" id="KW-1185">Reference proteome</keyword>
<dbReference type="RefSeq" id="WP_189044810.1">
    <property type="nucleotide sequence ID" value="NZ_BMJQ01000004.1"/>
</dbReference>
<dbReference type="SMART" id="SM00260">
    <property type="entry name" value="CheW"/>
    <property type="match status" value="1"/>
</dbReference>
<dbReference type="Gene3D" id="2.40.50.180">
    <property type="entry name" value="CheA-289, Domain 4"/>
    <property type="match status" value="1"/>
</dbReference>
<gene>
    <name evidence="2" type="primary">cheW64H-2</name>
    <name evidence="2" type="ORF">GCM10011611_18140</name>
</gene>
<reference evidence="2" key="1">
    <citation type="journal article" date="2014" name="Int. J. Syst. Evol. Microbiol.">
        <title>Complete genome sequence of Corynebacterium casei LMG S-19264T (=DSM 44701T), isolated from a smear-ripened cheese.</title>
        <authorList>
            <consortium name="US DOE Joint Genome Institute (JGI-PGF)"/>
            <person name="Walter F."/>
            <person name="Albersmeier A."/>
            <person name="Kalinowski J."/>
            <person name="Ruckert C."/>
        </authorList>
    </citation>
    <scope>NUCLEOTIDE SEQUENCE</scope>
    <source>
        <strain evidence="2">CGMCC 1.15725</strain>
    </source>
</reference>
<organism evidence="2 3">
    <name type="scientific">Aliidongia dinghuensis</name>
    <dbReference type="NCBI Taxonomy" id="1867774"/>
    <lineage>
        <taxon>Bacteria</taxon>
        <taxon>Pseudomonadati</taxon>
        <taxon>Pseudomonadota</taxon>
        <taxon>Alphaproteobacteria</taxon>
        <taxon>Rhodospirillales</taxon>
        <taxon>Dongiaceae</taxon>
        <taxon>Aliidongia</taxon>
    </lineage>
</organism>
<evidence type="ECO:0000313" key="3">
    <source>
        <dbReference type="Proteomes" id="UP000646365"/>
    </source>
</evidence>
<name>A0A8J3E319_9PROT</name>
<proteinExistence type="predicted"/>
<sequence length="159" mass="17002">MAPALFLLSFTLGHQRYALHLAAVERAVRIVEIVPLPEAPDIVLGIINMHGRVIPVVDTRKRFGLAARRPTLDDHLIVARTSSRSVALLVDRVGDVLELAPADVIAATDILPNMAYVDGVAKLKNGTIVVHDLTTFLSLDEEAKLDAAVGAAAEASHGF</sequence>
<dbReference type="AlphaFoldDB" id="A0A8J3E319"/>
<accession>A0A8J3E319</accession>
<dbReference type="Proteomes" id="UP000646365">
    <property type="component" value="Unassembled WGS sequence"/>
</dbReference>
<protein>
    <submittedName>
        <fullName evidence="2">Chemotaxis protein CheW</fullName>
    </submittedName>
</protein>
<comment type="caution">
    <text evidence="2">The sequence shown here is derived from an EMBL/GenBank/DDBJ whole genome shotgun (WGS) entry which is preliminary data.</text>
</comment>
<dbReference type="PANTHER" id="PTHR22617">
    <property type="entry name" value="CHEMOTAXIS SENSOR HISTIDINE KINASE-RELATED"/>
    <property type="match status" value="1"/>
</dbReference>
<dbReference type="Gene3D" id="2.30.30.40">
    <property type="entry name" value="SH3 Domains"/>
    <property type="match status" value="1"/>
</dbReference>
<dbReference type="InterPro" id="IPR036061">
    <property type="entry name" value="CheW-like_dom_sf"/>
</dbReference>
<dbReference type="GO" id="GO:0006935">
    <property type="term" value="P:chemotaxis"/>
    <property type="evidence" value="ECO:0007669"/>
    <property type="project" value="InterPro"/>
</dbReference>
<feature type="domain" description="CheW-like" evidence="1">
    <location>
        <begin position="4"/>
        <end position="142"/>
    </location>
</feature>
<dbReference type="GO" id="GO:0005829">
    <property type="term" value="C:cytosol"/>
    <property type="evidence" value="ECO:0007669"/>
    <property type="project" value="TreeGrafter"/>
</dbReference>
<dbReference type="Pfam" id="PF01584">
    <property type="entry name" value="CheW"/>
    <property type="match status" value="1"/>
</dbReference>
<evidence type="ECO:0000313" key="2">
    <source>
        <dbReference type="EMBL" id="GGF12850.1"/>
    </source>
</evidence>